<evidence type="ECO:0000256" key="6">
    <source>
        <dbReference type="RuleBase" id="RU367089"/>
    </source>
</evidence>
<feature type="compositionally biased region" description="Low complexity" evidence="7">
    <location>
        <begin position="534"/>
        <end position="552"/>
    </location>
</feature>
<accession>A0A7R9QAY0</accession>
<feature type="transmembrane region" description="Helical" evidence="6">
    <location>
        <begin position="1190"/>
        <end position="1209"/>
    </location>
</feature>
<feature type="compositionally biased region" description="Low complexity" evidence="7">
    <location>
        <begin position="571"/>
        <end position="581"/>
    </location>
</feature>
<dbReference type="GO" id="GO:0005783">
    <property type="term" value="C:endoplasmic reticulum"/>
    <property type="evidence" value="ECO:0007669"/>
    <property type="project" value="TreeGrafter"/>
</dbReference>
<feature type="transmembrane region" description="Helical" evidence="6">
    <location>
        <begin position="1215"/>
        <end position="1234"/>
    </location>
</feature>
<feature type="region of interest" description="Disordered" evidence="7">
    <location>
        <begin position="320"/>
        <end position="340"/>
    </location>
</feature>
<dbReference type="GO" id="GO:0016020">
    <property type="term" value="C:membrane"/>
    <property type="evidence" value="ECO:0007669"/>
    <property type="project" value="UniProtKB-SubCell"/>
</dbReference>
<feature type="transmembrane region" description="Helical" evidence="6">
    <location>
        <begin position="1268"/>
        <end position="1284"/>
    </location>
</feature>
<feature type="transmembrane region" description="Helical" evidence="6">
    <location>
        <begin position="59"/>
        <end position="80"/>
    </location>
</feature>
<feature type="non-terminal residue" evidence="9">
    <location>
        <position position="1982"/>
    </location>
</feature>
<feature type="transmembrane region" description="Helical" evidence="6">
    <location>
        <begin position="851"/>
        <end position="868"/>
    </location>
</feature>
<feature type="region of interest" description="Disordered" evidence="7">
    <location>
        <begin position="522"/>
        <end position="602"/>
    </location>
</feature>
<feature type="transmembrane region" description="Helical" evidence="6">
    <location>
        <begin position="888"/>
        <end position="908"/>
    </location>
</feature>
<dbReference type="Proteomes" id="UP000728032">
    <property type="component" value="Unassembled WGS sequence"/>
</dbReference>
<sequence length="1982" mass="223202">MGSQSVSILTSGVWASLTGGWFFDAKQSHFSNVFHLYVWLVFLCLPFVIQLMATSWKPWIAYCVIIAVIFTTIKLMNAYLHRLFDFGECVVEENSVNSKEQSDDENFLNQMKGFEGNDNSMKNNEMKENIEMIVIADNTNGNDSTRSDSLALFHNNLSNSNINDNNSNDCIERMAATNATSSVIDLEVDVHHRNSSGSSIGISSEPSKSHSEAINTSEMAVTNKSSSLIAPEVMLDETSFGSEVMGSEFMSLLNAGSDVNITNTTNETESSDGLMKGSSLELGFMAQDPAVLRAQTNPSNEGQSGRKRIDNIVRRARSELETTQCSTDRDRLSSLPPSHPVSLEIIGTTRLDSDSVDVSNNDSESLLRRTTPNLNEKISIFNPQNNDSIKTTNSPKLKATKFETISSSPVLSEQTVKGLAEKESHIFIEVEPSPQPKKAKTSDCDDGDESDVSLVVNFSTKVKKRKVQKSSKPRRTLNRRKVSKSCSSGKISMNKKCDKVLQFMDNTISSNELNKKSLQNFSSESDIESSHNGSDSYTSRSSSLTSSHSSISLNDETTPLTASVAPEMDNKSNASNSRKNSMALEPKCIAGPSKQHTSYESKSDLIKKISEIPSKSDDTNIGAVHVFQDERGNWLTYTFDDNSSGVARGLMNSDKALLDIELYSAMRAQAAHHKWNSSSCSSSGSTVVLDSPANVLHTPKLLETSLLRQQFNDTTHDYSRALQPNASSLFADSFPITAFPRTRGSRRLDLATSILFNQNTGTGLNANNMSDMYPLRFGEFSSPVPTHKPSQYYKLWIFPFKPIKVRFDRLTLLALLDRSLTAFELITSILLAVMVAVFGSILLYKNFFHDLWLIVFCLVIASSQYTLLKSVQPDASSPTHGYNRVTLYSRPVYFCIASSILLLSQNYMENTNKNISFVVYNIDLFHENIIAFIRNSSLIFLLSFPLLFSFGLLPQISTFLMYLFEQIDINLLGGTAATMGLISATYSLIRSIFAVCLLYSFALIALMANNSTQTATFSVFCGLLLSTCYHLSRSSSDPSIYWNLIKKCFTCKASKLNFKLKSETQSLTQVNNDDTDSSDKQEQDITDPLPKKLENTVIMRLQSDLIICVFITIVVFATHVSTIFTLQPYVEICLVLWAIIWGFILHYILNHFRKQLPWLCLAHPVFRSKEYNQFEVKGPAKVMWFEKLHAWLWLIEKNIIYPLVFLSAITNDGPILLTKYGLYLGTLIVVVTGFKCLRSSFNDSSHNHIILLFTYLFFNFDLRTHSEPFLLNYFILSIIYYKFYELLLKVRFVVTYVAPWQITWGSAFHAFAQPFSVPHSAMLFVQALISSILSAPLQPILGSAIFFASYVRPIKFWERDYNTKRVDHSNTRLASQLERSQLGADDNNLNSIFYEHLTRSLQHSLYGDLLLGRWGPVSQGDCFVLASDNLNCLVHLIELGNGLVTFQVRGLEFRGTYCQQREVEAISEGVSEDNGCCCCEPGHIPGMLSVNAAFNQRWLSWEVTHINYVLEGYSISDNSALTMLQPYDLRKALIIYYIKSIIYYCITSKSLEKWITNPEIKEAIGVMKDQNSVELDPIFNASVDEDYDFRSSGITRSSFCSVYSDWIHYCLREMTKTSKPDFDVDEEKESLIVSLCLSLSLLARRALSAASHHNSFTSVEFLLFGLHALFKGDFRITSPKDEWVFQDMDLLHKVIAPAVRMALKLHQDHFMSTEEYDDNPTLFDAINNYQKNLVISHEADPVWRNAVLSNVPSLLALRHVFDDGADQYKIIMLNRRYLSFRVIKVNRECVRGLWAGQQQELIYLRNRNPERGSIQNAKQALRNIINSSCDQPIGYPIYVSPLTTSFAETNDNMNRVIGYPITLGMFKRALLRCWNRMRTRCGEGCSSGGTGLNADFAELSSSTTSCRRVESIALERVRTSNYSESSSEYDSSRSREMIYRRSRTQPHPMSYHHFKYSDSKSSARQAATLVNLTALRSVPPSN</sequence>
<dbReference type="PANTHER" id="PTHR12372:SF7">
    <property type="entry name" value="PROTEIN PECANEX"/>
    <property type="match status" value="1"/>
</dbReference>
<dbReference type="PANTHER" id="PTHR12372">
    <property type="entry name" value="PECANEX"/>
    <property type="match status" value="1"/>
</dbReference>
<protein>
    <recommendedName>
        <fullName evidence="6">Pecanex-like protein</fullName>
    </recommendedName>
</protein>
<dbReference type="InterPro" id="IPR039797">
    <property type="entry name" value="Pecanex"/>
</dbReference>
<dbReference type="EMBL" id="CAJPVJ010000375">
    <property type="protein sequence ID" value="CAG2162264.1"/>
    <property type="molecule type" value="Genomic_DNA"/>
</dbReference>
<evidence type="ECO:0000313" key="10">
    <source>
        <dbReference type="Proteomes" id="UP000728032"/>
    </source>
</evidence>
<evidence type="ECO:0000259" key="8">
    <source>
        <dbReference type="Pfam" id="PF05041"/>
    </source>
</evidence>
<dbReference type="Pfam" id="PF05041">
    <property type="entry name" value="Pecanex_C"/>
    <property type="match status" value="1"/>
</dbReference>
<feature type="transmembrane region" description="Helical" evidence="6">
    <location>
        <begin position="988"/>
        <end position="1008"/>
    </location>
</feature>
<feature type="transmembrane region" description="Helical" evidence="6">
    <location>
        <begin position="1105"/>
        <end position="1123"/>
    </location>
</feature>
<feature type="transmembrane region" description="Helical" evidence="6">
    <location>
        <begin position="825"/>
        <end position="844"/>
    </location>
</feature>
<evidence type="ECO:0000256" key="5">
    <source>
        <dbReference type="ARBA" id="ARBA00023136"/>
    </source>
</evidence>
<keyword evidence="10" id="KW-1185">Reference proteome</keyword>
<evidence type="ECO:0000256" key="2">
    <source>
        <dbReference type="ARBA" id="ARBA00010170"/>
    </source>
</evidence>
<evidence type="ECO:0000256" key="7">
    <source>
        <dbReference type="SAM" id="MobiDB-lite"/>
    </source>
</evidence>
<reference evidence="9" key="1">
    <citation type="submission" date="2020-11" db="EMBL/GenBank/DDBJ databases">
        <authorList>
            <person name="Tran Van P."/>
        </authorList>
    </citation>
    <scope>NUCLEOTIDE SEQUENCE</scope>
</reference>
<evidence type="ECO:0000313" key="9">
    <source>
        <dbReference type="EMBL" id="CAD7639230.1"/>
    </source>
</evidence>
<dbReference type="OrthoDB" id="10037631at2759"/>
<feature type="transmembrane region" description="Helical" evidence="6">
    <location>
        <begin position="1129"/>
        <end position="1149"/>
    </location>
</feature>
<feature type="transmembrane region" description="Helical" evidence="6">
    <location>
        <begin position="929"/>
        <end position="953"/>
    </location>
</feature>
<comment type="similarity">
    <text evidence="2 6">Belongs to the pecanex family.</text>
</comment>
<feature type="compositionally biased region" description="Basic residues" evidence="7">
    <location>
        <begin position="463"/>
        <end position="483"/>
    </location>
</feature>
<name>A0A7R9QAY0_9ACAR</name>
<proteinExistence type="inferred from homology"/>
<dbReference type="GO" id="GO:0007029">
    <property type="term" value="P:endoplasmic reticulum organization"/>
    <property type="evidence" value="ECO:0007669"/>
    <property type="project" value="TreeGrafter"/>
</dbReference>
<evidence type="ECO:0000256" key="4">
    <source>
        <dbReference type="ARBA" id="ARBA00022989"/>
    </source>
</evidence>
<keyword evidence="4 6" id="KW-1133">Transmembrane helix</keyword>
<keyword evidence="5 6" id="KW-0472">Membrane</keyword>
<comment type="subcellular location">
    <subcellularLocation>
        <location evidence="1 6">Membrane</location>
        <topology evidence="1 6">Multi-pass membrane protein</topology>
    </subcellularLocation>
</comment>
<dbReference type="EMBL" id="OC915200">
    <property type="protein sequence ID" value="CAD7639230.1"/>
    <property type="molecule type" value="Genomic_DNA"/>
</dbReference>
<evidence type="ECO:0000256" key="1">
    <source>
        <dbReference type="ARBA" id="ARBA00004141"/>
    </source>
</evidence>
<feature type="region of interest" description="Disordered" evidence="7">
    <location>
        <begin position="463"/>
        <end position="490"/>
    </location>
</feature>
<gene>
    <name evidence="9" type="ORF">ONB1V03_LOCUS1862</name>
</gene>
<evidence type="ECO:0000256" key="3">
    <source>
        <dbReference type="ARBA" id="ARBA00022692"/>
    </source>
</evidence>
<feature type="domain" description="Pecanex C-terminal" evidence="8">
    <location>
        <begin position="1625"/>
        <end position="1851"/>
    </location>
</feature>
<feature type="transmembrane region" description="Helical" evidence="6">
    <location>
        <begin position="34"/>
        <end position="52"/>
    </location>
</feature>
<organism evidence="9">
    <name type="scientific">Oppiella nova</name>
    <dbReference type="NCBI Taxonomy" id="334625"/>
    <lineage>
        <taxon>Eukaryota</taxon>
        <taxon>Metazoa</taxon>
        <taxon>Ecdysozoa</taxon>
        <taxon>Arthropoda</taxon>
        <taxon>Chelicerata</taxon>
        <taxon>Arachnida</taxon>
        <taxon>Acari</taxon>
        <taxon>Acariformes</taxon>
        <taxon>Sarcoptiformes</taxon>
        <taxon>Oribatida</taxon>
        <taxon>Brachypylina</taxon>
        <taxon>Oppioidea</taxon>
        <taxon>Oppiidae</taxon>
        <taxon>Oppiella</taxon>
    </lineage>
</organism>
<keyword evidence="3 6" id="KW-0812">Transmembrane</keyword>
<dbReference type="InterPro" id="IPR007735">
    <property type="entry name" value="Pecanex_C"/>
</dbReference>